<keyword evidence="8 16" id="KW-0418">Kinase</keyword>
<sequence>MNKKKSFFISRLKSVGFAFRGAYFLLKTEASIQVQFGIFLLLVVLGFCLNISTTEWLIQFLAISIVMSIEGINTAVEELANFIHPEKHKKIELIKDIAAGAVFMASIFAIIIGLIIYIPKII</sequence>
<dbReference type="PANTHER" id="PTHR34299">
    <property type="entry name" value="DIACYLGLYCEROL KINASE"/>
    <property type="match status" value="1"/>
</dbReference>
<keyword evidence="12 15" id="KW-0472">Membrane</keyword>
<evidence type="ECO:0000256" key="6">
    <source>
        <dbReference type="ARBA" id="ARBA00022692"/>
    </source>
</evidence>
<dbReference type="InterPro" id="IPR000829">
    <property type="entry name" value="DAGK"/>
</dbReference>
<comment type="subcellular location">
    <subcellularLocation>
        <location evidence="1">Cell membrane</location>
        <topology evidence="1">Multi-pass membrane protein</topology>
    </subcellularLocation>
</comment>
<evidence type="ECO:0000256" key="10">
    <source>
        <dbReference type="ARBA" id="ARBA00022989"/>
    </source>
</evidence>
<comment type="similarity">
    <text evidence="2">Belongs to the bacterial diacylglycerol kinase family.</text>
</comment>
<keyword evidence="10 15" id="KW-1133">Transmembrane helix</keyword>
<gene>
    <name evidence="16" type="ORF">V8G56_15975</name>
</gene>
<keyword evidence="5 16" id="KW-0808">Transferase</keyword>
<reference evidence="16 17" key="1">
    <citation type="submission" date="2024-02" db="EMBL/GenBank/DDBJ databases">
        <title>A Gaetbulibacter species isolated from tidal flats and genomic insights of their niches.</title>
        <authorList>
            <person name="Ye Y."/>
        </authorList>
    </citation>
    <scope>NUCLEOTIDE SEQUENCE [LARGE SCALE GENOMIC DNA]</scope>
    <source>
        <strain evidence="16 17">KEM-8</strain>
    </source>
</reference>
<keyword evidence="17" id="KW-1185">Reference proteome</keyword>
<keyword evidence="7" id="KW-0547">Nucleotide-binding</keyword>
<evidence type="ECO:0000256" key="11">
    <source>
        <dbReference type="ARBA" id="ARBA00023098"/>
    </source>
</evidence>
<protein>
    <submittedName>
        <fullName evidence="16">Diacylglycerol kinase family protein</fullName>
        <ecNumber evidence="16">2.7.1.-</ecNumber>
    </submittedName>
</protein>
<proteinExistence type="inferred from homology"/>
<evidence type="ECO:0000256" key="1">
    <source>
        <dbReference type="ARBA" id="ARBA00004651"/>
    </source>
</evidence>
<dbReference type="Proteomes" id="UP001610104">
    <property type="component" value="Unassembled WGS sequence"/>
</dbReference>
<keyword evidence="4" id="KW-0444">Lipid biosynthesis</keyword>
<keyword evidence="11" id="KW-0443">Lipid metabolism</keyword>
<keyword evidence="6 15" id="KW-0812">Transmembrane</keyword>
<evidence type="ECO:0000256" key="14">
    <source>
        <dbReference type="ARBA" id="ARBA00023264"/>
    </source>
</evidence>
<evidence type="ECO:0000256" key="3">
    <source>
        <dbReference type="ARBA" id="ARBA00022475"/>
    </source>
</evidence>
<evidence type="ECO:0000313" key="16">
    <source>
        <dbReference type="EMBL" id="MFH6770249.1"/>
    </source>
</evidence>
<dbReference type="InterPro" id="IPR033717">
    <property type="entry name" value="UDPK"/>
</dbReference>
<evidence type="ECO:0000256" key="15">
    <source>
        <dbReference type="SAM" id="Phobius"/>
    </source>
</evidence>
<dbReference type="Gene3D" id="1.10.287.3610">
    <property type="match status" value="1"/>
</dbReference>
<name>A0ABW7MU98_9FLAO</name>
<keyword evidence="3" id="KW-1003">Cell membrane</keyword>
<evidence type="ECO:0000256" key="2">
    <source>
        <dbReference type="ARBA" id="ARBA00005967"/>
    </source>
</evidence>
<evidence type="ECO:0000256" key="5">
    <source>
        <dbReference type="ARBA" id="ARBA00022679"/>
    </source>
</evidence>
<evidence type="ECO:0000256" key="13">
    <source>
        <dbReference type="ARBA" id="ARBA00023209"/>
    </source>
</evidence>
<organism evidence="16 17">
    <name type="scientific">Gaetbulibacter aquiaggeris</name>
    <dbReference type="NCBI Taxonomy" id="1735373"/>
    <lineage>
        <taxon>Bacteria</taxon>
        <taxon>Pseudomonadati</taxon>
        <taxon>Bacteroidota</taxon>
        <taxon>Flavobacteriia</taxon>
        <taxon>Flavobacteriales</taxon>
        <taxon>Flavobacteriaceae</taxon>
        <taxon>Gaetbulibacter</taxon>
    </lineage>
</organism>
<dbReference type="EMBL" id="JBAWKC010000007">
    <property type="protein sequence ID" value="MFH6770249.1"/>
    <property type="molecule type" value="Genomic_DNA"/>
</dbReference>
<dbReference type="PANTHER" id="PTHR34299:SF1">
    <property type="entry name" value="DIACYLGLYCEROL KINASE"/>
    <property type="match status" value="1"/>
</dbReference>
<dbReference type="EC" id="2.7.1.-" evidence="16"/>
<evidence type="ECO:0000256" key="4">
    <source>
        <dbReference type="ARBA" id="ARBA00022516"/>
    </source>
</evidence>
<comment type="caution">
    <text evidence="16">The sequence shown here is derived from an EMBL/GenBank/DDBJ whole genome shotgun (WGS) entry which is preliminary data.</text>
</comment>
<keyword evidence="9" id="KW-0067">ATP-binding</keyword>
<feature type="transmembrane region" description="Helical" evidence="15">
    <location>
        <begin position="97"/>
        <end position="118"/>
    </location>
</feature>
<dbReference type="GO" id="GO:0016301">
    <property type="term" value="F:kinase activity"/>
    <property type="evidence" value="ECO:0007669"/>
    <property type="project" value="UniProtKB-KW"/>
</dbReference>
<evidence type="ECO:0000256" key="7">
    <source>
        <dbReference type="ARBA" id="ARBA00022741"/>
    </source>
</evidence>
<dbReference type="CDD" id="cd14265">
    <property type="entry name" value="UDPK_IM_like"/>
    <property type="match status" value="1"/>
</dbReference>
<dbReference type="Pfam" id="PF01219">
    <property type="entry name" value="DAGK_prokar"/>
    <property type="match status" value="1"/>
</dbReference>
<evidence type="ECO:0000313" key="17">
    <source>
        <dbReference type="Proteomes" id="UP001610104"/>
    </source>
</evidence>
<evidence type="ECO:0000256" key="8">
    <source>
        <dbReference type="ARBA" id="ARBA00022777"/>
    </source>
</evidence>
<keyword evidence="14" id="KW-1208">Phospholipid metabolism</keyword>
<keyword evidence="13" id="KW-0594">Phospholipid biosynthesis</keyword>
<evidence type="ECO:0000256" key="12">
    <source>
        <dbReference type="ARBA" id="ARBA00023136"/>
    </source>
</evidence>
<dbReference type="RefSeq" id="WP_395439467.1">
    <property type="nucleotide sequence ID" value="NZ_JBAWKC010000007.1"/>
</dbReference>
<accession>A0ABW7MU98</accession>
<evidence type="ECO:0000256" key="9">
    <source>
        <dbReference type="ARBA" id="ARBA00022840"/>
    </source>
</evidence>
<dbReference type="InterPro" id="IPR036945">
    <property type="entry name" value="DAGK_sf"/>
</dbReference>